<dbReference type="InterPro" id="IPR025857">
    <property type="entry name" value="MacB_PCD"/>
</dbReference>
<organism evidence="10 11">
    <name type="scientific">Bergeyella porcorum</name>
    <dbReference type="NCBI Taxonomy" id="1735111"/>
    <lineage>
        <taxon>Bacteria</taxon>
        <taxon>Pseudomonadati</taxon>
        <taxon>Bacteroidota</taxon>
        <taxon>Flavobacteriia</taxon>
        <taxon>Flavobacteriales</taxon>
        <taxon>Weeksellaceae</taxon>
        <taxon>Bergeyella</taxon>
    </lineage>
</organism>
<feature type="domain" description="MacB-like periplasmic core" evidence="9">
    <location>
        <begin position="38"/>
        <end position="253"/>
    </location>
</feature>
<evidence type="ECO:0000256" key="6">
    <source>
        <dbReference type="ARBA" id="ARBA00023136"/>
    </source>
</evidence>
<dbReference type="InterPro" id="IPR051447">
    <property type="entry name" value="Lipoprotein-release_system"/>
</dbReference>
<keyword evidence="10" id="KW-0449">Lipoprotein</keyword>
<keyword evidence="5 7" id="KW-1133">Transmembrane helix</keyword>
<proteinExistence type="inferred from homology"/>
<evidence type="ECO:0000259" key="9">
    <source>
        <dbReference type="Pfam" id="PF12704"/>
    </source>
</evidence>
<dbReference type="AlphaFoldDB" id="A0AAU0EZC5"/>
<feature type="transmembrane region" description="Helical" evidence="7">
    <location>
        <begin position="282"/>
        <end position="306"/>
    </location>
</feature>
<dbReference type="PANTHER" id="PTHR30489:SF0">
    <property type="entry name" value="LIPOPROTEIN-RELEASING SYSTEM TRANSMEMBRANE PROTEIN LOLE"/>
    <property type="match status" value="1"/>
</dbReference>
<evidence type="ECO:0000256" key="5">
    <source>
        <dbReference type="ARBA" id="ARBA00022989"/>
    </source>
</evidence>
<feature type="transmembrane region" description="Helical" evidence="7">
    <location>
        <begin position="379"/>
        <end position="404"/>
    </location>
</feature>
<protein>
    <submittedName>
        <fullName evidence="10">Lipoprotein-releasing system permease protein</fullName>
    </submittedName>
</protein>
<keyword evidence="11" id="KW-1185">Reference proteome</keyword>
<name>A0AAU0EZC5_9FLAO</name>
<evidence type="ECO:0000313" key="10">
    <source>
        <dbReference type="EMBL" id="WOC50742.1"/>
    </source>
</evidence>
<feature type="transmembrane region" description="Helical" evidence="7">
    <location>
        <begin position="327"/>
        <end position="354"/>
    </location>
</feature>
<evidence type="ECO:0000256" key="4">
    <source>
        <dbReference type="ARBA" id="ARBA00022692"/>
    </source>
</evidence>
<evidence type="ECO:0000256" key="7">
    <source>
        <dbReference type="SAM" id="Phobius"/>
    </source>
</evidence>
<reference evidence="10" key="1">
    <citation type="submission" date="2023-10" db="EMBL/GenBank/DDBJ databases">
        <title>Characterization and whole genome sequencing of a novel strain of Bergeyella porcorum QD2021 isolated from pig.</title>
        <authorList>
            <person name="Liu G."/>
            <person name="Chen C."/>
            <person name="Han X."/>
        </authorList>
    </citation>
    <scope>NUCLEOTIDE SEQUENCE</scope>
    <source>
        <strain evidence="10">QD2021</strain>
    </source>
</reference>
<feature type="transmembrane region" description="Helical" evidence="7">
    <location>
        <begin position="31"/>
        <end position="55"/>
    </location>
</feature>
<keyword evidence="4 7" id="KW-0812">Transmembrane</keyword>
<dbReference type="EMBL" id="CP136426">
    <property type="protein sequence ID" value="WOC50742.1"/>
    <property type="molecule type" value="Genomic_DNA"/>
</dbReference>
<comment type="similarity">
    <text evidence="2">Belongs to the ABC-4 integral membrane protein family. LolC/E subfamily.</text>
</comment>
<evidence type="ECO:0000259" key="8">
    <source>
        <dbReference type="Pfam" id="PF02687"/>
    </source>
</evidence>
<dbReference type="Pfam" id="PF02687">
    <property type="entry name" value="FtsX"/>
    <property type="match status" value="1"/>
</dbReference>
<dbReference type="GO" id="GO:0098797">
    <property type="term" value="C:plasma membrane protein complex"/>
    <property type="evidence" value="ECO:0007669"/>
    <property type="project" value="TreeGrafter"/>
</dbReference>
<dbReference type="Proteomes" id="UP001432059">
    <property type="component" value="Chromosome"/>
</dbReference>
<evidence type="ECO:0000256" key="1">
    <source>
        <dbReference type="ARBA" id="ARBA00004651"/>
    </source>
</evidence>
<dbReference type="PANTHER" id="PTHR30489">
    <property type="entry name" value="LIPOPROTEIN-RELEASING SYSTEM TRANSMEMBRANE PROTEIN LOLE"/>
    <property type="match status" value="1"/>
</dbReference>
<dbReference type="Pfam" id="PF12704">
    <property type="entry name" value="MacB_PCD"/>
    <property type="match status" value="1"/>
</dbReference>
<keyword evidence="3" id="KW-1003">Cell membrane</keyword>
<dbReference type="KEGG" id="bpor:BPO_0095"/>
<comment type="subcellular location">
    <subcellularLocation>
        <location evidence="1">Cell membrane</location>
        <topology evidence="1">Multi-pass membrane protein</topology>
    </subcellularLocation>
</comment>
<dbReference type="GO" id="GO:0044874">
    <property type="term" value="P:lipoprotein localization to outer membrane"/>
    <property type="evidence" value="ECO:0007669"/>
    <property type="project" value="TreeGrafter"/>
</dbReference>
<keyword evidence="6 7" id="KW-0472">Membrane</keyword>
<dbReference type="InterPro" id="IPR003838">
    <property type="entry name" value="ABC3_permease_C"/>
</dbReference>
<evidence type="ECO:0000256" key="3">
    <source>
        <dbReference type="ARBA" id="ARBA00022475"/>
    </source>
</evidence>
<accession>A0AAU0EZC5</accession>
<gene>
    <name evidence="10" type="primary">lolC_E</name>
    <name evidence="10" type="ORF">BPO_0095</name>
</gene>
<feature type="domain" description="ABC3 transporter permease C-terminal" evidence="8">
    <location>
        <begin position="284"/>
        <end position="409"/>
    </location>
</feature>
<evidence type="ECO:0000256" key="2">
    <source>
        <dbReference type="ARBA" id="ARBA00005236"/>
    </source>
</evidence>
<sequence length="416" mass="46141">MRFKIIALNFPIYFSKKIAFSKDNKNNLSKVIIFIGRLSVALGIIVSLITVATGLGSKHAIKNRLADFGGAIQIKSQKSNASYNSSIISQEGFNVEAVKQLPEVAAMQKYVTVSGIMRTESNFAGIIFKGVGADFDYHRFQKFIVSGEVPQIKENSYDANVLVSQKIARDLHKKVGDSVVTIFSKEDQKPIYRKFRIAGIYKTDIKMIDDLFIIGGIAHARKIQGFDKDAVGGYDVFLANNAKVDEVYPKIDQLIGIKNYAEKMTDKYPQIVDWINIFDTNIALIITIMLVVVVINIVMVLLILIIERTNSIGMLKTLGANNAQIRAIFINYTLIIMVPGLLIGNAIGLGLLLVQKYTGVIRLNPENYYVSEVPVELNIFYILGLSLGILAISAAALIFPSYLISKISPVKSIKYR</sequence>
<evidence type="ECO:0000313" key="11">
    <source>
        <dbReference type="Proteomes" id="UP001432059"/>
    </source>
</evidence>